<accession>A0A934INU3</accession>
<evidence type="ECO:0000256" key="4">
    <source>
        <dbReference type="ARBA" id="ARBA00022989"/>
    </source>
</evidence>
<reference evidence="7" key="1">
    <citation type="submission" date="2020-12" db="EMBL/GenBank/DDBJ databases">
        <title>Bacterial taxonomy.</title>
        <authorList>
            <person name="Pan X."/>
        </authorList>
    </citation>
    <scope>NUCLEOTIDE SEQUENCE</scope>
    <source>
        <strain evidence="7">B2012</strain>
    </source>
</reference>
<dbReference type="AlphaFoldDB" id="A0A934INU3"/>
<keyword evidence="3 6" id="KW-0812">Transmembrane</keyword>
<dbReference type="GO" id="GO:0015171">
    <property type="term" value="F:amino acid transmembrane transporter activity"/>
    <property type="evidence" value="ECO:0007669"/>
    <property type="project" value="TreeGrafter"/>
</dbReference>
<protein>
    <submittedName>
        <fullName evidence="7">LysE family translocator</fullName>
    </submittedName>
</protein>
<dbReference type="Proteomes" id="UP000609531">
    <property type="component" value="Unassembled WGS sequence"/>
</dbReference>
<keyword evidence="5 6" id="KW-0472">Membrane</keyword>
<dbReference type="GO" id="GO:0033228">
    <property type="term" value="P:cysteine export across plasma membrane"/>
    <property type="evidence" value="ECO:0007669"/>
    <property type="project" value="TreeGrafter"/>
</dbReference>
<comment type="subcellular location">
    <subcellularLocation>
        <location evidence="1">Cell membrane</location>
        <topology evidence="1">Multi-pass membrane protein</topology>
    </subcellularLocation>
</comment>
<name>A0A934INU3_9HYPH</name>
<dbReference type="PANTHER" id="PTHR30086:SF20">
    <property type="entry name" value="ARGININE EXPORTER PROTEIN ARGO-RELATED"/>
    <property type="match status" value="1"/>
</dbReference>
<comment type="caution">
    <text evidence="7">The sequence shown here is derived from an EMBL/GenBank/DDBJ whole genome shotgun (WGS) entry which is preliminary data.</text>
</comment>
<keyword evidence="8" id="KW-1185">Reference proteome</keyword>
<keyword evidence="4 6" id="KW-1133">Transmembrane helix</keyword>
<dbReference type="PANTHER" id="PTHR30086">
    <property type="entry name" value="ARGININE EXPORTER PROTEIN ARGO"/>
    <property type="match status" value="1"/>
</dbReference>
<organism evidence="7 8">
    <name type="scientific">Acuticoccus mangrovi</name>
    <dbReference type="NCBI Taxonomy" id="2796142"/>
    <lineage>
        <taxon>Bacteria</taxon>
        <taxon>Pseudomonadati</taxon>
        <taxon>Pseudomonadota</taxon>
        <taxon>Alphaproteobacteria</taxon>
        <taxon>Hyphomicrobiales</taxon>
        <taxon>Amorphaceae</taxon>
        <taxon>Acuticoccus</taxon>
    </lineage>
</organism>
<evidence type="ECO:0000256" key="5">
    <source>
        <dbReference type="ARBA" id="ARBA00023136"/>
    </source>
</evidence>
<evidence type="ECO:0000256" key="3">
    <source>
        <dbReference type="ARBA" id="ARBA00022692"/>
    </source>
</evidence>
<feature type="transmembrane region" description="Helical" evidence="6">
    <location>
        <begin position="70"/>
        <end position="88"/>
    </location>
</feature>
<dbReference type="InterPro" id="IPR001123">
    <property type="entry name" value="LeuE-type"/>
</dbReference>
<proteinExistence type="predicted"/>
<keyword evidence="2" id="KW-1003">Cell membrane</keyword>
<evidence type="ECO:0000313" key="8">
    <source>
        <dbReference type="Proteomes" id="UP000609531"/>
    </source>
</evidence>
<feature type="transmembrane region" description="Helical" evidence="6">
    <location>
        <begin position="178"/>
        <end position="196"/>
    </location>
</feature>
<dbReference type="EMBL" id="JAEKJA010000003">
    <property type="protein sequence ID" value="MBJ3775320.1"/>
    <property type="molecule type" value="Genomic_DNA"/>
</dbReference>
<evidence type="ECO:0000313" key="7">
    <source>
        <dbReference type="EMBL" id="MBJ3775320.1"/>
    </source>
</evidence>
<evidence type="ECO:0000256" key="2">
    <source>
        <dbReference type="ARBA" id="ARBA00022475"/>
    </source>
</evidence>
<gene>
    <name evidence="7" type="ORF">JCR33_06460</name>
</gene>
<evidence type="ECO:0000256" key="1">
    <source>
        <dbReference type="ARBA" id="ARBA00004651"/>
    </source>
</evidence>
<dbReference type="Pfam" id="PF01810">
    <property type="entry name" value="LysE"/>
    <property type="match status" value="1"/>
</dbReference>
<sequence>MKMDTLPTLALFVVSATITPGPNNIMVMASGANFGFRRSLPHLSGVATGVLGITLSVGLGLMAVFDMFPVLEQVLLGVSAVYLLWLAWKIANTMPTKAKSTAAHPLTFVQAATFQVVNPKIWAIGLSAITLYAPERSLASTLLVASSFAAAGLASNAIWTSMGTTLRHWLAVGQRFRAFNIAMALLLVASLYPLLFR</sequence>
<dbReference type="GO" id="GO:0005886">
    <property type="term" value="C:plasma membrane"/>
    <property type="evidence" value="ECO:0007669"/>
    <property type="project" value="UniProtKB-SubCell"/>
</dbReference>
<feature type="transmembrane region" description="Helical" evidence="6">
    <location>
        <begin position="40"/>
        <end position="63"/>
    </location>
</feature>
<feature type="transmembrane region" description="Helical" evidence="6">
    <location>
        <begin position="138"/>
        <end position="158"/>
    </location>
</feature>
<evidence type="ECO:0000256" key="6">
    <source>
        <dbReference type="SAM" id="Phobius"/>
    </source>
</evidence>